<reference evidence="6 7" key="1">
    <citation type="submission" date="2020-08" db="EMBL/GenBank/DDBJ databases">
        <title>Sequencing the genomes of 1000 actinobacteria strains.</title>
        <authorList>
            <person name="Klenk H.-P."/>
        </authorList>
    </citation>
    <scope>NUCLEOTIDE SEQUENCE [LARGE SCALE GENOMIC DNA]</scope>
    <source>
        <strain evidence="6 7">DSM 44593</strain>
    </source>
</reference>
<keyword evidence="7" id="KW-1185">Reference proteome</keyword>
<dbReference type="GO" id="GO:0003700">
    <property type="term" value="F:DNA-binding transcription factor activity"/>
    <property type="evidence" value="ECO:0007669"/>
    <property type="project" value="TreeGrafter"/>
</dbReference>
<evidence type="ECO:0000256" key="1">
    <source>
        <dbReference type="ARBA" id="ARBA00023015"/>
    </source>
</evidence>
<gene>
    <name evidence="6" type="ORF">HNR25_002136</name>
</gene>
<comment type="caution">
    <text evidence="6">The sequence shown here is derived from an EMBL/GenBank/DDBJ whole genome shotgun (WGS) entry which is preliminary data.</text>
</comment>
<organism evidence="6 7">
    <name type="scientific">Streptomonospora salina</name>
    <dbReference type="NCBI Taxonomy" id="104205"/>
    <lineage>
        <taxon>Bacteria</taxon>
        <taxon>Bacillati</taxon>
        <taxon>Actinomycetota</taxon>
        <taxon>Actinomycetes</taxon>
        <taxon>Streptosporangiales</taxon>
        <taxon>Nocardiopsidaceae</taxon>
        <taxon>Streptomonospora</taxon>
    </lineage>
</organism>
<name>A0A841E5G2_9ACTN</name>
<dbReference type="EMBL" id="JACHLY010000001">
    <property type="protein sequence ID" value="MBB5998385.1"/>
    <property type="molecule type" value="Genomic_DNA"/>
</dbReference>
<keyword evidence="1" id="KW-0805">Transcription regulation</keyword>
<dbReference type="Pfam" id="PF17754">
    <property type="entry name" value="TetR_C_14"/>
    <property type="match status" value="1"/>
</dbReference>
<evidence type="ECO:0000256" key="4">
    <source>
        <dbReference type="PROSITE-ProRule" id="PRU00335"/>
    </source>
</evidence>
<keyword evidence="3" id="KW-0804">Transcription</keyword>
<evidence type="ECO:0000313" key="7">
    <source>
        <dbReference type="Proteomes" id="UP000578077"/>
    </source>
</evidence>
<dbReference type="InterPro" id="IPR050109">
    <property type="entry name" value="HTH-type_TetR-like_transc_reg"/>
</dbReference>
<sequence>MSATLECMTTADPPSSLRERRKLRTRQALAETAVSLFGEHGFDDTPLDTLLEEVEVSRRTFFRYYRSKEDVAFTAVQRFWSAFLPVLDETEKSGRLADILRDAILATLDRMDEEWYPRFSATLDLIERSPALNGHSLRHCAEIQDEIRRRVGAPDGLETRLLVEFSVATWRGALEEWLAEGDPGDLPRCVQRAFAAMDRSLHVQV</sequence>
<dbReference type="Pfam" id="PF00440">
    <property type="entry name" value="TetR_N"/>
    <property type="match status" value="1"/>
</dbReference>
<feature type="DNA-binding region" description="H-T-H motif" evidence="4">
    <location>
        <begin position="46"/>
        <end position="65"/>
    </location>
</feature>
<dbReference type="SUPFAM" id="SSF46689">
    <property type="entry name" value="Homeodomain-like"/>
    <property type="match status" value="1"/>
</dbReference>
<dbReference type="PANTHER" id="PTHR30055">
    <property type="entry name" value="HTH-TYPE TRANSCRIPTIONAL REGULATOR RUTR"/>
    <property type="match status" value="1"/>
</dbReference>
<dbReference type="PANTHER" id="PTHR30055:SF238">
    <property type="entry name" value="MYCOFACTOCIN BIOSYNTHESIS TRANSCRIPTIONAL REGULATOR MFTR-RELATED"/>
    <property type="match status" value="1"/>
</dbReference>
<feature type="domain" description="HTH tetR-type" evidence="5">
    <location>
        <begin position="23"/>
        <end position="83"/>
    </location>
</feature>
<dbReference type="InterPro" id="IPR009057">
    <property type="entry name" value="Homeodomain-like_sf"/>
</dbReference>
<proteinExistence type="predicted"/>
<dbReference type="Gene3D" id="1.10.10.60">
    <property type="entry name" value="Homeodomain-like"/>
    <property type="match status" value="1"/>
</dbReference>
<dbReference type="InterPro" id="IPR041347">
    <property type="entry name" value="MftR_C"/>
</dbReference>
<evidence type="ECO:0000256" key="2">
    <source>
        <dbReference type="ARBA" id="ARBA00023125"/>
    </source>
</evidence>
<dbReference type="InterPro" id="IPR001647">
    <property type="entry name" value="HTH_TetR"/>
</dbReference>
<dbReference type="Proteomes" id="UP000578077">
    <property type="component" value="Unassembled WGS sequence"/>
</dbReference>
<protein>
    <submittedName>
        <fullName evidence="6">AcrR family transcriptional regulator</fullName>
    </submittedName>
</protein>
<accession>A0A841E5G2</accession>
<dbReference type="Gene3D" id="1.10.357.10">
    <property type="entry name" value="Tetracycline Repressor, domain 2"/>
    <property type="match status" value="1"/>
</dbReference>
<keyword evidence="2 4" id="KW-0238">DNA-binding</keyword>
<dbReference type="GO" id="GO:0000976">
    <property type="term" value="F:transcription cis-regulatory region binding"/>
    <property type="evidence" value="ECO:0007669"/>
    <property type="project" value="TreeGrafter"/>
</dbReference>
<dbReference type="AlphaFoldDB" id="A0A841E5G2"/>
<dbReference type="PROSITE" id="PS50977">
    <property type="entry name" value="HTH_TETR_2"/>
    <property type="match status" value="1"/>
</dbReference>
<evidence type="ECO:0000259" key="5">
    <source>
        <dbReference type="PROSITE" id="PS50977"/>
    </source>
</evidence>
<dbReference type="RefSeq" id="WP_246463590.1">
    <property type="nucleotide sequence ID" value="NZ_BAABKT010000014.1"/>
</dbReference>
<evidence type="ECO:0000256" key="3">
    <source>
        <dbReference type="ARBA" id="ARBA00023163"/>
    </source>
</evidence>
<evidence type="ECO:0000313" key="6">
    <source>
        <dbReference type="EMBL" id="MBB5998385.1"/>
    </source>
</evidence>